<organism evidence="5 6">
    <name type="scientific">Amnibacterium kyonggiense</name>
    <dbReference type="NCBI Taxonomy" id="595671"/>
    <lineage>
        <taxon>Bacteria</taxon>
        <taxon>Bacillati</taxon>
        <taxon>Actinomycetota</taxon>
        <taxon>Actinomycetes</taxon>
        <taxon>Micrococcales</taxon>
        <taxon>Microbacteriaceae</taxon>
        <taxon>Amnibacterium</taxon>
    </lineage>
</organism>
<dbReference type="GO" id="GO:0045892">
    <property type="term" value="P:negative regulation of DNA-templated transcription"/>
    <property type="evidence" value="ECO:0007669"/>
    <property type="project" value="InterPro"/>
</dbReference>
<evidence type="ECO:0000313" key="6">
    <source>
        <dbReference type="Proteomes" id="UP000295344"/>
    </source>
</evidence>
<protein>
    <submittedName>
        <fullName evidence="5">Penicillinase repressor</fullName>
    </submittedName>
</protein>
<evidence type="ECO:0000256" key="4">
    <source>
        <dbReference type="ARBA" id="ARBA00023163"/>
    </source>
</evidence>
<keyword evidence="4" id="KW-0804">Transcription</keyword>
<keyword evidence="2" id="KW-0805">Transcription regulation</keyword>
<evidence type="ECO:0000256" key="3">
    <source>
        <dbReference type="ARBA" id="ARBA00023125"/>
    </source>
</evidence>
<reference evidence="5 6" key="1">
    <citation type="submission" date="2019-03" db="EMBL/GenBank/DDBJ databases">
        <title>Genomic Encyclopedia of Archaeal and Bacterial Type Strains, Phase II (KMG-II): from individual species to whole genera.</title>
        <authorList>
            <person name="Goeker M."/>
        </authorList>
    </citation>
    <scope>NUCLEOTIDE SEQUENCE [LARGE SCALE GENOMIC DNA]</scope>
    <source>
        <strain evidence="5 6">DSM 24782</strain>
    </source>
</reference>
<accession>A0A4R7FRM6</accession>
<gene>
    <name evidence="5" type="ORF">CLV52_1048</name>
</gene>
<dbReference type="AlphaFoldDB" id="A0A4R7FRM6"/>
<dbReference type="Proteomes" id="UP000295344">
    <property type="component" value="Unassembled WGS sequence"/>
</dbReference>
<name>A0A4R7FRM6_9MICO</name>
<dbReference type="GO" id="GO:0003677">
    <property type="term" value="F:DNA binding"/>
    <property type="evidence" value="ECO:0007669"/>
    <property type="project" value="UniProtKB-KW"/>
</dbReference>
<keyword evidence="6" id="KW-1185">Reference proteome</keyword>
<dbReference type="EMBL" id="SOAM01000001">
    <property type="protein sequence ID" value="TDS80482.1"/>
    <property type="molecule type" value="Genomic_DNA"/>
</dbReference>
<dbReference type="SUPFAM" id="SSF46785">
    <property type="entry name" value="Winged helix' DNA-binding domain"/>
    <property type="match status" value="1"/>
</dbReference>
<comment type="similarity">
    <text evidence="1">Belongs to the BlaI transcriptional regulatory family.</text>
</comment>
<comment type="caution">
    <text evidence="5">The sequence shown here is derived from an EMBL/GenBank/DDBJ whole genome shotgun (WGS) entry which is preliminary data.</text>
</comment>
<dbReference type="RefSeq" id="WP_162850718.1">
    <property type="nucleotide sequence ID" value="NZ_BAAARP010000001.1"/>
</dbReference>
<sequence length="121" mass="12986">MVGRRAHGQLKTTVLTLLREADAPVTARMLLERWPAGDPVPAFTTVITVLTRLQQAGAVERIEGQEARFALRHVAGGVAAESMLAALFESADRGAALMSFAEQLDPRDLDLLRRAVGGPTP</sequence>
<evidence type="ECO:0000256" key="1">
    <source>
        <dbReference type="ARBA" id="ARBA00011046"/>
    </source>
</evidence>
<proteinExistence type="inferred from homology"/>
<dbReference type="InterPro" id="IPR005650">
    <property type="entry name" value="BlaI_family"/>
</dbReference>
<dbReference type="InterPro" id="IPR036388">
    <property type="entry name" value="WH-like_DNA-bd_sf"/>
</dbReference>
<dbReference type="Gene3D" id="1.10.10.10">
    <property type="entry name" value="Winged helix-like DNA-binding domain superfamily/Winged helix DNA-binding domain"/>
    <property type="match status" value="1"/>
</dbReference>
<evidence type="ECO:0000256" key="2">
    <source>
        <dbReference type="ARBA" id="ARBA00023015"/>
    </source>
</evidence>
<evidence type="ECO:0000313" key="5">
    <source>
        <dbReference type="EMBL" id="TDS80482.1"/>
    </source>
</evidence>
<dbReference type="InterPro" id="IPR036390">
    <property type="entry name" value="WH_DNA-bd_sf"/>
</dbReference>
<keyword evidence="3" id="KW-0238">DNA-binding</keyword>
<dbReference type="Pfam" id="PF03965">
    <property type="entry name" value="Penicillinase_R"/>
    <property type="match status" value="1"/>
</dbReference>